<keyword evidence="4" id="KW-0808">Transferase</keyword>
<dbReference type="FunFam" id="3.30.565.10:FF:000006">
    <property type="entry name" value="Sensor histidine kinase WalK"/>
    <property type="match status" value="1"/>
</dbReference>
<proteinExistence type="predicted"/>
<dbReference type="SUPFAM" id="SSF55874">
    <property type="entry name" value="ATPase domain of HSP90 chaperone/DNA topoisomerase II/histidine kinase"/>
    <property type="match status" value="1"/>
</dbReference>
<protein>
    <recommendedName>
        <fullName evidence="2">histidine kinase</fullName>
        <ecNumber evidence="2">2.7.13.3</ecNumber>
    </recommendedName>
</protein>
<evidence type="ECO:0000256" key="2">
    <source>
        <dbReference type="ARBA" id="ARBA00012438"/>
    </source>
</evidence>
<dbReference type="EMBL" id="CP033459">
    <property type="protein sequence ID" value="QFQ12687.1"/>
    <property type="molecule type" value="Genomic_DNA"/>
</dbReference>
<evidence type="ECO:0000256" key="5">
    <source>
        <dbReference type="ARBA" id="ARBA00022777"/>
    </source>
</evidence>
<dbReference type="Gene3D" id="3.30.565.10">
    <property type="entry name" value="Histidine kinase-like ATPase, C-terminal domain"/>
    <property type="match status" value="1"/>
</dbReference>
<evidence type="ECO:0000256" key="7">
    <source>
        <dbReference type="SAM" id="Phobius"/>
    </source>
</evidence>
<dbReference type="CDD" id="cd00082">
    <property type="entry name" value="HisKA"/>
    <property type="match status" value="1"/>
</dbReference>
<evidence type="ECO:0000313" key="10">
    <source>
        <dbReference type="Proteomes" id="UP000249375"/>
    </source>
</evidence>
<dbReference type="GO" id="GO:0016036">
    <property type="term" value="P:cellular response to phosphate starvation"/>
    <property type="evidence" value="ECO:0007669"/>
    <property type="project" value="TreeGrafter"/>
</dbReference>
<comment type="catalytic activity">
    <reaction evidence="1">
        <text>ATP + protein L-histidine = ADP + protein N-phospho-L-histidine.</text>
        <dbReference type="EC" id="2.7.13.3"/>
    </reaction>
</comment>
<dbReference type="InterPro" id="IPR050351">
    <property type="entry name" value="BphY/WalK/GraS-like"/>
</dbReference>
<dbReference type="PRINTS" id="PR00344">
    <property type="entry name" value="BCTRLSENSOR"/>
</dbReference>
<dbReference type="InterPro" id="IPR005467">
    <property type="entry name" value="His_kinase_dom"/>
</dbReference>
<dbReference type="GO" id="GO:0004721">
    <property type="term" value="F:phosphoprotein phosphatase activity"/>
    <property type="evidence" value="ECO:0007669"/>
    <property type="project" value="TreeGrafter"/>
</dbReference>
<dbReference type="Pfam" id="PF02518">
    <property type="entry name" value="HATPase_c"/>
    <property type="match status" value="1"/>
</dbReference>
<evidence type="ECO:0000256" key="3">
    <source>
        <dbReference type="ARBA" id="ARBA00022553"/>
    </source>
</evidence>
<dbReference type="GO" id="GO:0005886">
    <property type="term" value="C:plasma membrane"/>
    <property type="evidence" value="ECO:0007669"/>
    <property type="project" value="TreeGrafter"/>
</dbReference>
<dbReference type="InterPro" id="IPR003594">
    <property type="entry name" value="HATPase_dom"/>
</dbReference>
<dbReference type="InterPro" id="IPR003661">
    <property type="entry name" value="HisK_dim/P_dom"/>
</dbReference>
<evidence type="ECO:0000256" key="6">
    <source>
        <dbReference type="ARBA" id="ARBA00023012"/>
    </source>
</evidence>
<dbReference type="EC" id="2.7.13.3" evidence="2"/>
<gene>
    <name evidence="9" type="ORF">C7Y71_006455</name>
</gene>
<evidence type="ECO:0000259" key="8">
    <source>
        <dbReference type="PROSITE" id="PS50109"/>
    </source>
</evidence>
<dbReference type="PANTHER" id="PTHR45453:SF1">
    <property type="entry name" value="PHOSPHATE REGULON SENSOR PROTEIN PHOR"/>
    <property type="match status" value="1"/>
</dbReference>
<evidence type="ECO:0000313" key="9">
    <source>
        <dbReference type="EMBL" id="QFQ12687.1"/>
    </source>
</evidence>
<name>A0A5P8E737_9BACT</name>
<dbReference type="PROSITE" id="PS50109">
    <property type="entry name" value="HIS_KIN"/>
    <property type="match status" value="1"/>
</dbReference>
<dbReference type="GO" id="GO:0000155">
    <property type="term" value="F:phosphorelay sensor kinase activity"/>
    <property type="evidence" value="ECO:0007669"/>
    <property type="project" value="InterPro"/>
</dbReference>
<feature type="transmembrane region" description="Helical" evidence="7">
    <location>
        <begin position="52"/>
        <end position="70"/>
    </location>
</feature>
<dbReference type="Proteomes" id="UP000249375">
    <property type="component" value="Chromosome"/>
</dbReference>
<feature type="transmembrane region" description="Helical" evidence="7">
    <location>
        <begin position="14"/>
        <end position="32"/>
    </location>
</feature>
<dbReference type="Pfam" id="PF00512">
    <property type="entry name" value="HisKA"/>
    <property type="match status" value="1"/>
</dbReference>
<dbReference type="AlphaFoldDB" id="A0A5P8E737"/>
<keyword evidence="7" id="KW-0472">Membrane</keyword>
<keyword evidence="10" id="KW-1185">Reference proteome</keyword>
<evidence type="ECO:0000256" key="4">
    <source>
        <dbReference type="ARBA" id="ARBA00022679"/>
    </source>
</evidence>
<keyword evidence="3" id="KW-0597">Phosphoprotein</keyword>
<dbReference type="OrthoDB" id="9813151at2"/>
<organism evidence="9 10">
    <name type="scientific">Pseudoprevotella muciniphila</name>
    <dbReference type="NCBI Taxonomy" id="2133944"/>
    <lineage>
        <taxon>Bacteria</taxon>
        <taxon>Pseudomonadati</taxon>
        <taxon>Bacteroidota</taxon>
        <taxon>Bacteroidia</taxon>
        <taxon>Bacteroidales</taxon>
        <taxon>Prevotellaceae</taxon>
        <taxon>Pseudoprevotella</taxon>
    </lineage>
</organism>
<dbReference type="InterPro" id="IPR036890">
    <property type="entry name" value="HATPase_C_sf"/>
</dbReference>
<dbReference type="PANTHER" id="PTHR45453">
    <property type="entry name" value="PHOSPHATE REGULON SENSOR PROTEIN PHOR"/>
    <property type="match status" value="1"/>
</dbReference>
<dbReference type="SMART" id="SM00388">
    <property type="entry name" value="HisKA"/>
    <property type="match status" value="1"/>
</dbReference>
<sequence>MKMKKKNLTEGRKMFWSVMTIFIVFIAIFILFDDYGRHNFQPLDEPIEWHLMLVAVLMLFGLGWLLHYYAQRMDWRIRQQQDEQVAETRRQMTQNISHELKTPVASILGFTETLMTNPNISEEQQRQFIARTNFQAQRLSALLTDLSTLNRMDYASDQLRRERVDISALVADIGTEVAFRLHERQMNLRDCLPSDIIVMGNPELLYSIFRNLFENAINYAGNGTTIEISATKFPSQSSNGVTDGQSWHFSFRDNGVGVPEAHLDHIFDRFYRIDKGRSRSMGGTGLGLAIVKNAVLLHGGTISASQSSGGGLHISFSLPIPS</sequence>
<dbReference type="InterPro" id="IPR004358">
    <property type="entry name" value="Sig_transdc_His_kin-like_C"/>
</dbReference>
<accession>A0A5P8E737</accession>
<keyword evidence="6" id="KW-0902">Two-component regulatory system</keyword>
<feature type="domain" description="Histidine kinase" evidence="8">
    <location>
        <begin position="95"/>
        <end position="322"/>
    </location>
</feature>
<dbReference type="InterPro" id="IPR036097">
    <property type="entry name" value="HisK_dim/P_sf"/>
</dbReference>
<reference evidence="9 10" key="1">
    <citation type="submission" date="2018-11" db="EMBL/GenBank/DDBJ databases">
        <authorList>
            <person name="Na S.W."/>
            <person name="Baik M."/>
        </authorList>
    </citation>
    <scope>NUCLEOTIDE SEQUENCE [LARGE SCALE GENOMIC DNA]</scope>
    <source>
        <strain evidence="9 10">E39</strain>
    </source>
</reference>
<dbReference type="Gene3D" id="1.10.287.130">
    <property type="match status" value="1"/>
</dbReference>
<dbReference type="KEGG" id="alq:C7Y71_006455"/>
<keyword evidence="7" id="KW-0812">Transmembrane</keyword>
<dbReference type="SUPFAM" id="SSF47384">
    <property type="entry name" value="Homodimeric domain of signal transducing histidine kinase"/>
    <property type="match status" value="1"/>
</dbReference>
<evidence type="ECO:0000256" key="1">
    <source>
        <dbReference type="ARBA" id="ARBA00000085"/>
    </source>
</evidence>
<keyword evidence="5" id="KW-0418">Kinase</keyword>
<dbReference type="SMART" id="SM00387">
    <property type="entry name" value="HATPase_c"/>
    <property type="match status" value="1"/>
</dbReference>
<keyword evidence="7" id="KW-1133">Transmembrane helix</keyword>